<keyword evidence="3" id="KW-1185">Reference proteome</keyword>
<feature type="compositionally biased region" description="Low complexity" evidence="1">
    <location>
        <begin position="1"/>
        <end position="16"/>
    </location>
</feature>
<feature type="non-terminal residue" evidence="2">
    <location>
        <position position="1"/>
    </location>
</feature>
<name>D5RGU4_9PROT</name>
<comment type="caution">
    <text evidence="2">The sequence shown here is derived from an EMBL/GenBank/DDBJ whole genome shotgun (WGS) entry which is preliminary data.</text>
</comment>
<sequence>RSCPAARGARRGAAPDGAGGAGAAAAALPCRRPRRSRPRLADPRRPAHRSVTP</sequence>
<dbReference type="EMBL" id="ADVL01000060">
    <property type="protein sequence ID" value="EFH13473.1"/>
    <property type="molecule type" value="Genomic_DNA"/>
</dbReference>
<evidence type="ECO:0000256" key="1">
    <source>
        <dbReference type="SAM" id="MobiDB-lite"/>
    </source>
</evidence>
<evidence type="ECO:0000313" key="3">
    <source>
        <dbReference type="Proteomes" id="UP000005324"/>
    </source>
</evidence>
<gene>
    <name evidence="2" type="ORF">HMPREF0731_0303</name>
</gene>
<accession>D5RGU4</accession>
<protein>
    <submittedName>
        <fullName evidence="2">Uncharacterized protein</fullName>
    </submittedName>
</protein>
<dbReference type="Proteomes" id="UP000005324">
    <property type="component" value="Unassembled WGS sequence"/>
</dbReference>
<dbReference type="HOGENOM" id="CLU_3055289_0_0_5"/>
<reference evidence="2 3" key="1">
    <citation type="submission" date="2010-04" db="EMBL/GenBank/DDBJ databases">
        <authorList>
            <person name="Qin X."/>
            <person name="Bachman B."/>
            <person name="Battles P."/>
            <person name="Bell A."/>
            <person name="Bess C."/>
            <person name="Bickham C."/>
            <person name="Chaboub L."/>
            <person name="Chen D."/>
            <person name="Coyle M."/>
            <person name="Deiros D.R."/>
            <person name="Dinh H."/>
            <person name="Forbes L."/>
            <person name="Fowler G."/>
            <person name="Francisco L."/>
            <person name="Fu Q."/>
            <person name="Gubbala S."/>
            <person name="Hale W."/>
            <person name="Han Y."/>
            <person name="Hemphill L."/>
            <person name="Highlander S.K."/>
            <person name="Hirani K."/>
            <person name="Hogues M."/>
            <person name="Jackson L."/>
            <person name="Jakkamsetti A."/>
            <person name="Javaid M."/>
            <person name="Jiang H."/>
            <person name="Korchina V."/>
            <person name="Kovar C."/>
            <person name="Lara F."/>
            <person name="Lee S."/>
            <person name="Mata R."/>
            <person name="Mathew T."/>
            <person name="Moen C."/>
            <person name="Morales K."/>
            <person name="Munidasa M."/>
            <person name="Nazareth L."/>
            <person name="Ngo R."/>
            <person name="Nguyen L."/>
            <person name="Okwuonu G."/>
            <person name="Ongeri F."/>
            <person name="Patil S."/>
            <person name="Petrosino J."/>
            <person name="Pham C."/>
            <person name="Pham P."/>
            <person name="Pu L.-L."/>
            <person name="Puazo M."/>
            <person name="Raj R."/>
            <person name="Reid J."/>
            <person name="Rouhana J."/>
            <person name="Saada N."/>
            <person name="Shang Y."/>
            <person name="Simmons D."/>
            <person name="Thornton R."/>
            <person name="Warren J."/>
            <person name="Weissenberger G."/>
            <person name="Zhang J."/>
            <person name="Zhang L."/>
            <person name="Zhou C."/>
            <person name="Zhu D."/>
            <person name="Muzny D."/>
            <person name="Worley K."/>
            <person name="Gibbs R."/>
        </authorList>
    </citation>
    <scope>NUCLEOTIDE SEQUENCE [LARGE SCALE GENOMIC DNA]</scope>
    <source>
        <strain evidence="2 3">ATCC 49957</strain>
    </source>
</reference>
<feature type="region of interest" description="Disordered" evidence="1">
    <location>
        <begin position="1"/>
        <end position="53"/>
    </location>
</feature>
<proteinExistence type="predicted"/>
<evidence type="ECO:0000313" key="2">
    <source>
        <dbReference type="EMBL" id="EFH13473.1"/>
    </source>
</evidence>
<dbReference type="AlphaFoldDB" id="D5RGU4"/>
<organism evidence="2 3">
    <name type="scientific">Pseudoroseomonas cervicalis ATCC 49957</name>
    <dbReference type="NCBI Taxonomy" id="525371"/>
    <lineage>
        <taxon>Bacteria</taxon>
        <taxon>Pseudomonadati</taxon>
        <taxon>Pseudomonadota</taxon>
        <taxon>Alphaproteobacteria</taxon>
        <taxon>Acetobacterales</taxon>
        <taxon>Roseomonadaceae</taxon>
        <taxon>Roseomonas</taxon>
    </lineage>
</organism>